<feature type="compositionally biased region" description="Polar residues" evidence="1">
    <location>
        <begin position="357"/>
        <end position="373"/>
    </location>
</feature>
<dbReference type="AlphaFoldDB" id="A0AA36ISA3"/>
<organism evidence="2 3">
    <name type="scientific">Effrenium voratum</name>
    <dbReference type="NCBI Taxonomy" id="2562239"/>
    <lineage>
        <taxon>Eukaryota</taxon>
        <taxon>Sar</taxon>
        <taxon>Alveolata</taxon>
        <taxon>Dinophyceae</taxon>
        <taxon>Suessiales</taxon>
        <taxon>Symbiodiniaceae</taxon>
        <taxon>Effrenium</taxon>
    </lineage>
</organism>
<gene>
    <name evidence="2" type="ORF">EVOR1521_LOCUS17901</name>
</gene>
<dbReference type="Gene3D" id="1.25.40.10">
    <property type="entry name" value="Tetratricopeptide repeat domain"/>
    <property type="match status" value="1"/>
</dbReference>
<reference evidence="2" key="1">
    <citation type="submission" date="2023-08" db="EMBL/GenBank/DDBJ databases">
        <authorList>
            <person name="Chen Y."/>
            <person name="Shah S."/>
            <person name="Dougan E. K."/>
            <person name="Thang M."/>
            <person name="Chan C."/>
        </authorList>
    </citation>
    <scope>NUCLEOTIDE SEQUENCE</scope>
</reference>
<protein>
    <submittedName>
        <fullName evidence="2">Uncharacterized protein</fullName>
    </submittedName>
</protein>
<dbReference type="EMBL" id="CAUJNA010002446">
    <property type="protein sequence ID" value="CAJ1392940.1"/>
    <property type="molecule type" value="Genomic_DNA"/>
</dbReference>
<name>A0AA36ISA3_9DINO</name>
<sequence length="387" mass="41947">MQVEDAEEEAREALKEVTDVAADADVLAVLLTVFRTDRDSAIRGDDSWENPLGYCKRMCALCDRNFLSGGGQPRADDFPARVVAGVYAECGRTFFVAGETSTARDQLQKALNVYEILKPGHEELPQLAACRASLARVCRKSGQLRRAQDEFLQALQLLAELPDCFDAPELISEYAEVLAEAPPSEAVVSTQLLELMMELVEEKFGDCSEEHIKALQELSGGCLSAGRPALAAPLLLNLTRALREDGAATREIQAAEQQAAEAFEAAACEQMQQNDFEAAANTWSSAIRMREALNAQEEVLAEMRASLAVLQQMAGGSAAASTREPGEPEPTAQSEDSHSHGSASPCPVPDSWDEELPSTQDLRPKPSLTQPAQSLRPGWSRGKDGWD</sequence>
<evidence type="ECO:0000256" key="1">
    <source>
        <dbReference type="SAM" id="MobiDB-lite"/>
    </source>
</evidence>
<accession>A0AA36ISA3</accession>
<dbReference type="Proteomes" id="UP001178507">
    <property type="component" value="Unassembled WGS sequence"/>
</dbReference>
<keyword evidence="3" id="KW-1185">Reference proteome</keyword>
<dbReference type="SUPFAM" id="SSF48452">
    <property type="entry name" value="TPR-like"/>
    <property type="match status" value="1"/>
</dbReference>
<feature type="region of interest" description="Disordered" evidence="1">
    <location>
        <begin position="315"/>
        <end position="387"/>
    </location>
</feature>
<proteinExistence type="predicted"/>
<evidence type="ECO:0000313" key="3">
    <source>
        <dbReference type="Proteomes" id="UP001178507"/>
    </source>
</evidence>
<dbReference type="InterPro" id="IPR011990">
    <property type="entry name" value="TPR-like_helical_dom_sf"/>
</dbReference>
<comment type="caution">
    <text evidence="2">The sequence shown here is derived from an EMBL/GenBank/DDBJ whole genome shotgun (WGS) entry which is preliminary data.</text>
</comment>
<evidence type="ECO:0000313" key="2">
    <source>
        <dbReference type="EMBL" id="CAJ1392940.1"/>
    </source>
</evidence>